<dbReference type="CDD" id="cd00143">
    <property type="entry name" value="PP2Cc"/>
    <property type="match status" value="1"/>
</dbReference>
<feature type="domain" description="PPM-type phosphatase" evidence="1">
    <location>
        <begin position="25"/>
        <end position="267"/>
    </location>
</feature>
<accession>A0A956SEY8</accession>
<dbReference type="Pfam" id="PF13672">
    <property type="entry name" value="PP2C_2"/>
    <property type="match status" value="1"/>
</dbReference>
<dbReference type="PROSITE" id="PS51746">
    <property type="entry name" value="PPM_2"/>
    <property type="match status" value="1"/>
</dbReference>
<dbReference type="EMBL" id="JAGQHS010000142">
    <property type="protein sequence ID" value="MCA9758090.1"/>
    <property type="molecule type" value="Genomic_DNA"/>
</dbReference>
<dbReference type="Proteomes" id="UP000739538">
    <property type="component" value="Unassembled WGS sequence"/>
</dbReference>
<gene>
    <name evidence="2" type="ORF">KDA27_20015</name>
</gene>
<dbReference type="AlphaFoldDB" id="A0A956SEY8"/>
<protein>
    <submittedName>
        <fullName evidence="2">Protein phosphatase 2C domain-containing protein</fullName>
    </submittedName>
</protein>
<evidence type="ECO:0000313" key="2">
    <source>
        <dbReference type="EMBL" id="MCA9758090.1"/>
    </source>
</evidence>
<dbReference type="InterPro" id="IPR001932">
    <property type="entry name" value="PPM-type_phosphatase-like_dom"/>
</dbReference>
<reference evidence="2" key="1">
    <citation type="submission" date="2020-04" db="EMBL/GenBank/DDBJ databases">
        <authorList>
            <person name="Zhang T."/>
        </authorList>
    </citation>
    <scope>NUCLEOTIDE SEQUENCE</scope>
    <source>
        <strain evidence="2">HKST-UBA02</strain>
    </source>
</reference>
<dbReference type="SMART" id="SM00331">
    <property type="entry name" value="PP2C_SIG"/>
    <property type="match status" value="1"/>
</dbReference>
<reference evidence="2" key="2">
    <citation type="journal article" date="2021" name="Microbiome">
        <title>Successional dynamics and alternative stable states in a saline activated sludge microbial community over 9 years.</title>
        <authorList>
            <person name="Wang Y."/>
            <person name="Ye J."/>
            <person name="Ju F."/>
            <person name="Liu L."/>
            <person name="Boyd J.A."/>
            <person name="Deng Y."/>
            <person name="Parks D.H."/>
            <person name="Jiang X."/>
            <person name="Yin X."/>
            <person name="Woodcroft B.J."/>
            <person name="Tyson G.W."/>
            <person name="Hugenholtz P."/>
            <person name="Polz M.F."/>
            <person name="Zhang T."/>
        </authorList>
    </citation>
    <scope>NUCLEOTIDE SEQUENCE</scope>
    <source>
        <strain evidence="2">HKST-UBA02</strain>
    </source>
</reference>
<dbReference type="SMART" id="SM00332">
    <property type="entry name" value="PP2Cc"/>
    <property type="match status" value="1"/>
</dbReference>
<dbReference type="SUPFAM" id="SSF81606">
    <property type="entry name" value="PP2C-like"/>
    <property type="match status" value="1"/>
</dbReference>
<dbReference type="Gene3D" id="3.60.40.10">
    <property type="entry name" value="PPM-type phosphatase domain"/>
    <property type="match status" value="1"/>
</dbReference>
<dbReference type="InterPro" id="IPR036457">
    <property type="entry name" value="PPM-type-like_dom_sf"/>
</dbReference>
<name>A0A956SEY8_UNCEI</name>
<proteinExistence type="predicted"/>
<evidence type="ECO:0000313" key="3">
    <source>
        <dbReference type="Proteomes" id="UP000739538"/>
    </source>
</evidence>
<sequence>MSGTDRIYSTLDMDAPEFVSFAGYHAAIFTHRRPESPTANEDGAALIPYDDQSGVAVVADGLGGSSAGERASAMALEELQRSIAQARETGEPLRSAILTGIENANDSIQKLGIGAMTTLAVAEIDQESIRTYHVGDSEILVLGGRGKVKLRTVSHSPVGYGVEAGFIDAAEAMHHEDRHIVNNVVGEAEMRIEIGSPIPLAPRDTIVLASDGLIDNLHADEIAAFLCHGRFRYSVTQVASAAYQRMTSPQPEQPSKLDDLTMIVLRRAATLGKKSY</sequence>
<organism evidence="2 3">
    <name type="scientific">Eiseniibacteriota bacterium</name>
    <dbReference type="NCBI Taxonomy" id="2212470"/>
    <lineage>
        <taxon>Bacteria</taxon>
        <taxon>Candidatus Eiseniibacteriota</taxon>
    </lineage>
</organism>
<evidence type="ECO:0000259" key="1">
    <source>
        <dbReference type="PROSITE" id="PS51746"/>
    </source>
</evidence>
<comment type="caution">
    <text evidence="2">The sequence shown here is derived from an EMBL/GenBank/DDBJ whole genome shotgun (WGS) entry which is preliminary data.</text>
</comment>